<evidence type="ECO:0000256" key="1">
    <source>
        <dbReference type="ARBA" id="ARBA00004442"/>
    </source>
</evidence>
<dbReference type="AlphaFoldDB" id="A0A562KP75"/>
<feature type="domain" description="OmpA-like" evidence="5">
    <location>
        <begin position="103"/>
        <end position="220"/>
    </location>
</feature>
<keyword evidence="2 4" id="KW-0472">Membrane</keyword>
<dbReference type="InterPro" id="IPR036737">
    <property type="entry name" value="OmpA-like_sf"/>
</dbReference>
<evidence type="ECO:0000313" key="7">
    <source>
        <dbReference type="Proteomes" id="UP000315312"/>
    </source>
</evidence>
<dbReference type="InterPro" id="IPR039567">
    <property type="entry name" value="Gly-zipper"/>
</dbReference>
<dbReference type="SUPFAM" id="SSF103088">
    <property type="entry name" value="OmpA-like"/>
    <property type="match status" value="1"/>
</dbReference>
<dbReference type="GO" id="GO:0009279">
    <property type="term" value="C:cell outer membrane"/>
    <property type="evidence" value="ECO:0007669"/>
    <property type="project" value="UniProtKB-SubCell"/>
</dbReference>
<dbReference type="PROSITE" id="PS51257">
    <property type="entry name" value="PROKAR_LIPOPROTEIN"/>
    <property type="match status" value="1"/>
</dbReference>
<organism evidence="6 7">
    <name type="scientific">Flavobacterium cheniae</name>
    <dbReference type="NCBI Taxonomy" id="295428"/>
    <lineage>
        <taxon>Bacteria</taxon>
        <taxon>Pseudomonadati</taxon>
        <taxon>Bacteroidota</taxon>
        <taxon>Flavobacteriia</taxon>
        <taxon>Flavobacteriales</taxon>
        <taxon>Flavobacteriaceae</taxon>
        <taxon>Flavobacterium</taxon>
    </lineage>
</organism>
<dbReference type="OrthoDB" id="9782229at2"/>
<name>A0A562KP75_9FLAO</name>
<dbReference type="Gene3D" id="3.30.1330.60">
    <property type="entry name" value="OmpA-like domain"/>
    <property type="match status" value="1"/>
</dbReference>
<dbReference type="Pfam" id="PF13488">
    <property type="entry name" value="Gly-zipper_Omp"/>
    <property type="match status" value="1"/>
</dbReference>
<dbReference type="InterPro" id="IPR050330">
    <property type="entry name" value="Bact_OuterMem_StrucFunc"/>
</dbReference>
<dbReference type="CDD" id="cd07185">
    <property type="entry name" value="OmpA_C-like"/>
    <property type="match status" value="1"/>
</dbReference>
<dbReference type="PANTHER" id="PTHR30329">
    <property type="entry name" value="STATOR ELEMENT OF FLAGELLAR MOTOR COMPLEX"/>
    <property type="match status" value="1"/>
</dbReference>
<comment type="subcellular location">
    <subcellularLocation>
        <location evidence="1">Cell outer membrane</location>
    </subcellularLocation>
</comment>
<evidence type="ECO:0000256" key="4">
    <source>
        <dbReference type="PROSITE-ProRule" id="PRU00473"/>
    </source>
</evidence>
<evidence type="ECO:0000259" key="5">
    <source>
        <dbReference type="PROSITE" id="PS51123"/>
    </source>
</evidence>
<evidence type="ECO:0000313" key="6">
    <source>
        <dbReference type="EMBL" id="TWH97127.1"/>
    </source>
</evidence>
<dbReference type="RefSeq" id="WP_133609814.1">
    <property type="nucleotide sequence ID" value="NZ_SNZC01000003.1"/>
</dbReference>
<evidence type="ECO:0000256" key="3">
    <source>
        <dbReference type="ARBA" id="ARBA00023237"/>
    </source>
</evidence>
<keyword evidence="3" id="KW-0998">Cell outer membrane</keyword>
<dbReference type="PRINTS" id="PR01021">
    <property type="entry name" value="OMPADOMAIN"/>
</dbReference>
<dbReference type="Pfam" id="PF00691">
    <property type="entry name" value="OmpA"/>
    <property type="match status" value="1"/>
</dbReference>
<accession>A0A562KP75</accession>
<dbReference type="InterPro" id="IPR006664">
    <property type="entry name" value="OMP_bac"/>
</dbReference>
<reference evidence="6 7" key="1">
    <citation type="journal article" date="2015" name="Stand. Genomic Sci.">
        <title>Genomic Encyclopedia of Bacterial and Archaeal Type Strains, Phase III: the genomes of soil and plant-associated and newly described type strains.</title>
        <authorList>
            <person name="Whitman W.B."/>
            <person name="Woyke T."/>
            <person name="Klenk H.P."/>
            <person name="Zhou Y."/>
            <person name="Lilburn T.G."/>
            <person name="Beck B.J."/>
            <person name="De Vos P."/>
            <person name="Vandamme P."/>
            <person name="Eisen J.A."/>
            <person name="Garrity G."/>
            <person name="Hugenholtz P."/>
            <person name="Kyrpides N.C."/>
        </authorList>
    </citation>
    <scope>NUCLEOTIDE SEQUENCE [LARGE SCALE GENOMIC DNA]</scope>
    <source>
        <strain evidence="6 7">CGMCC 1.6844</strain>
    </source>
</reference>
<evidence type="ECO:0000256" key="2">
    <source>
        <dbReference type="ARBA" id="ARBA00023136"/>
    </source>
</evidence>
<gene>
    <name evidence="6" type="ORF">IP97_00553</name>
</gene>
<dbReference type="Proteomes" id="UP000315312">
    <property type="component" value="Unassembled WGS sequence"/>
</dbReference>
<dbReference type="PANTHER" id="PTHR30329:SF21">
    <property type="entry name" value="LIPOPROTEIN YIAD-RELATED"/>
    <property type="match status" value="1"/>
</dbReference>
<dbReference type="PROSITE" id="PS51123">
    <property type="entry name" value="OMPA_2"/>
    <property type="match status" value="1"/>
</dbReference>
<sequence>MKNKYIVLSLILVVLFSGTFVSCEATKNANNTQKGAVIGAGSGAIIGGILGNNLGKGGNTALGAVIGGVVGGTVGGLIGNKMDKQAREIETALPGTQVQRVGEGIHLVLGENSVNFEFNKATLTITAKQNLDKLVPVFKEYADTDIKIYGYTDSKGSESYNLDLSTQRAAAVKSYLSGKGLSSGRFAVIGMGEAEPIERNDTDAGRSLNRRVEFAILANDKMIDDAKKEAGK</sequence>
<keyword evidence="7" id="KW-1185">Reference proteome</keyword>
<comment type="caution">
    <text evidence="6">The sequence shown here is derived from an EMBL/GenBank/DDBJ whole genome shotgun (WGS) entry which is preliminary data.</text>
</comment>
<dbReference type="EMBL" id="VLKM01000002">
    <property type="protein sequence ID" value="TWH97127.1"/>
    <property type="molecule type" value="Genomic_DNA"/>
</dbReference>
<protein>
    <submittedName>
        <fullName evidence="6">Outer membrane protein OmpA-like peptidoglycan-associated protein</fullName>
    </submittedName>
</protein>
<proteinExistence type="predicted"/>
<dbReference type="InterPro" id="IPR006665">
    <property type="entry name" value="OmpA-like"/>
</dbReference>